<feature type="compositionally biased region" description="Acidic residues" evidence="3">
    <location>
        <begin position="344"/>
        <end position="359"/>
    </location>
</feature>
<dbReference type="Pfam" id="PF13540">
    <property type="entry name" value="RCC1_2"/>
    <property type="match status" value="4"/>
</dbReference>
<organism evidence="4">
    <name type="scientific">Cladocopium goreaui</name>
    <dbReference type="NCBI Taxonomy" id="2562237"/>
    <lineage>
        <taxon>Eukaryota</taxon>
        <taxon>Sar</taxon>
        <taxon>Alveolata</taxon>
        <taxon>Dinophyceae</taxon>
        <taxon>Suessiales</taxon>
        <taxon>Symbiodiniaceae</taxon>
        <taxon>Cladocopium</taxon>
    </lineage>
</organism>
<keyword evidence="6" id="KW-1185">Reference proteome</keyword>
<reference evidence="4" key="1">
    <citation type="submission" date="2022-10" db="EMBL/GenBank/DDBJ databases">
        <authorList>
            <person name="Chen Y."/>
            <person name="Dougan E. K."/>
            <person name="Chan C."/>
            <person name="Rhodes N."/>
            <person name="Thang M."/>
        </authorList>
    </citation>
    <scope>NUCLEOTIDE SEQUENCE</scope>
</reference>
<dbReference type="InterPro" id="IPR051553">
    <property type="entry name" value="Ran_GTPase-activating"/>
</dbReference>
<feature type="repeat" description="RCC1" evidence="1">
    <location>
        <begin position="186"/>
        <end position="226"/>
    </location>
</feature>
<feature type="region of interest" description="Disordered" evidence="3">
    <location>
        <begin position="611"/>
        <end position="680"/>
    </location>
</feature>
<keyword evidence="2" id="KW-0175">Coiled coil</keyword>
<name>A0A9P1BGR3_9DINO</name>
<evidence type="ECO:0000313" key="4">
    <source>
        <dbReference type="EMBL" id="CAI3973097.1"/>
    </source>
</evidence>
<feature type="region of interest" description="Disordered" evidence="3">
    <location>
        <begin position="344"/>
        <end position="374"/>
    </location>
</feature>
<feature type="compositionally biased region" description="Polar residues" evidence="3">
    <location>
        <begin position="620"/>
        <end position="642"/>
    </location>
</feature>
<protein>
    <recommendedName>
        <fullName evidence="7">Ultraviolet-B receptor UVR8</fullName>
    </recommendedName>
</protein>
<dbReference type="PANTHER" id="PTHR45982">
    <property type="entry name" value="REGULATOR OF CHROMOSOME CONDENSATION"/>
    <property type="match status" value="1"/>
</dbReference>
<comment type="caution">
    <text evidence="4">The sequence shown here is derived from an EMBL/GenBank/DDBJ whole genome shotgun (WGS) entry which is preliminary data.</text>
</comment>
<evidence type="ECO:0000313" key="5">
    <source>
        <dbReference type="EMBL" id="CAL4760409.1"/>
    </source>
</evidence>
<feature type="coiled-coil region" evidence="2">
    <location>
        <begin position="10"/>
        <end position="72"/>
    </location>
</feature>
<dbReference type="Gene3D" id="3.40.50.300">
    <property type="entry name" value="P-loop containing nucleotide triphosphate hydrolases"/>
    <property type="match status" value="1"/>
</dbReference>
<evidence type="ECO:0000256" key="3">
    <source>
        <dbReference type="SAM" id="MobiDB-lite"/>
    </source>
</evidence>
<reference evidence="5 6" key="2">
    <citation type="submission" date="2024-05" db="EMBL/GenBank/DDBJ databases">
        <authorList>
            <person name="Chen Y."/>
            <person name="Shah S."/>
            <person name="Dougan E. K."/>
            <person name="Thang M."/>
            <person name="Chan C."/>
        </authorList>
    </citation>
    <scope>NUCLEOTIDE SEQUENCE [LARGE SCALE GENOMIC DNA]</scope>
</reference>
<dbReference type="OrthoDB" id="406819at2759"/>
<feature type="repeat" description="RCC1" evidence="1">
    <location>
        <begin position="266"/>
        <end position="304"/>
    </location>
</feature>
<feature type="compositionally biased region" description="Basic and acidic residues" evidence="3">
    <location>
        <begin position="643"/>
        <end position="666"/>
    </location>
</feature>
<evidence type="ECO:0008006" key="7">
    <source>
        <dbReference type="Google" id="ProtNLM"/>
    </source>
</evidence>
<evidence type="ECO:0000313" key="6">
    <source>
        <dbReference type="Proteomes" id="UP001152797"/>
    </source>
</evidence>
<dbReference type="EMBL" id="CAMXCT020000053">
    <property type="protein sequence ID" value="CAL1126472.1"/>
    <property type="molecule type" value="Genomic_DNA"/>
</dbReference>
<feature type="repeat" description="RCC1" evidence="1">
    <location>
        <begin position="227"/>
        <end position="265"/>
    </location>
</feature>
<feature type="region of interest" description="Disordered" evidence="3">
    <location>
        <begin position="585"/>
        <end position="604"/>
    </location>
</feature>
<evidence type="ECO:0000256" key="1">
    <source>
        <dbReference type="PROSITE-ProRule" id="PRU00235"/>
    </source>
</evidence>
<accession>A0A9P1BGR3</accession>
<dbReference type="AlphaFoldDB" id="A0A9P1BGR3"/>
<dbReference type="CDD" id="cd22265">
    <property type="entry name" value="UDM1_RNF168"/>
    <property type="match status" value="1"/>
</dbReference>
<proteinExistence type="predicted"/>
<dbReference type="EMBL" id="CAMXCT010000053">
    <property type="protein sequence ID" value="CAI3973097.1"/>
    <property type="molecule type" value="Genomic_DNA"/>
</dbReference>
<gene>
    <name evidence="4" type="ORF">C1SCF055_LOCUS1623</name>
</gene>
<dbReference type="PROSITE" id="PS50012">
    <property type="entry name" value="RCC1_3"/>
    <property type="match status" value="3"/>
</dbReference>
<dbReference type="InterPro" id="IPR027417">
    <property type="entry name" value="P-loop_NTPase"/>
</dbReference>
<dbReference type="InterPro" id="IPR000408">
    <property type="entry name" value="Reg_chr_condens"/>
</dbReference>
<dbReference type="SUPFAM" id="SSF50985">
    <property type="entry name" value="RCC1/BLIP-II"/>
    <property type="match status" value="1"/>
</dbReference>
<dbReference type="EMBL" id="CAMXCT030000053">
    <property type="protein sequence ID" value="CAL4760409.1"/>
    <property type="molecule type" value="Genomic_DNA"/>
</dbReference>
<sequence length="1021" mass="110763">MWSSTSASYLDDLTADAQSKKSSKKKAAEECVQKLLHGGEAKRKAEARKAELKRQQEEAEQQLKETIALKEKILKCAMSAANANNGVIGAGFRHSAVISKDGGLICFGTSGRSQCDVPHPSVTAYRPYESVACGHLHTCAATIKGQLIFFGETCFGQCSPPELAVDVGVTALCAGYGHTCILDTQGRLHCFGDNVYGQCAVPIELASTKVVSIAAGFRHSCAVTAQGVLLCFGDNSRGQCTVPPSLTNVRLVAAGDFHTCAITADGKLHCFGSNDHGQCNVPKHLEHFIAVAAGSNFTMAILFNGNVWCGGSSGHGQCDLPDHLLPEAPEIPEVSEVESDIFSDGAEEGEEELPEEDVPGDSVDVNPTEEPVELPETDTIASDMEKRMRSTFGSVAESQGTLDTTITSIISEAQESVADQEETAKGKIQVLHEKLAAAWEDAEALAAKYVDRFRGLTAGCFHSCLLQADGQFLFFGDDSANQCTMPEGLIPKVSIIDAADLPVGILAGAKPKNTNSSFELWRVQSLKARCSQQKPRGEWQNVTNMASRFRTCVALSAAFAIGILLVAARLTGLISPQRPEALDASNRKAEIEAPDSQFPPRFPQFFADTAGEETKRGQSAGESRSGQNHSGDSRGYGSQSSNRNDKSHDDDVTTRPTRFRDGDRGIHRASPTAKTRDGSSVDKKYLNVNVASANVGGREARSLRDCVTASKVFSDDAEVDALVRVLEQFRDMTPPPDDDGKLFPPLPLVFTQMRKGEGVGIAEAFHHAWSVALGCGKIFFTRTDVRVRQGKEKCFSLFASAAAPHLYPWGFFDSATRKQKLPDLDKIIGIRGNLPFGACRFLDSDCSYTTVLLEPVERYISHVQSECAQRLQTVPECDLSLQDFTHAAVRGDVSFYGIDNYQTRLLAGDGSVDSNNKPCFSAETCKRVETFQVGPSDVKAAIRNLVFHYPVWGVVDDLPSFAERLQRVYGYPFFMLKKKRTTTDLDFGMNLTLDATARKEIEQMNAADDQHISAHRIAGSR</sequence>
<dbReference type="Proteomes" id="UP001152797">
    <property type="component" value="Unassembled WGS sequence"/>
</dbReference>
<evidence type="ECO:0000256" key="2">
    <source>
        <dbReference type="SAM" id="Coils"/>
    </source>
</evidence>
<dbReference type="Gene3D" id="2.130.10.30">
    <property type="entry name" value="Regulator of chromosome condensation 1/beta-lactamase-inhibitor protein II"/>
    <property type="match status" value="2"/>
</dbReference>
<dbReference type="PANTHER" id="PTHR45982:SF1">
    <property type="entry name" value="REGULATOR OF CHROMOSOME CONDENSATION"/>
    <property type="match status" value="1"/>
</dbReference>
<dbReference type="InterPro" id="IPR009091">
    <property type="entry name" value="RCC1/BLIP-II"/>
</dbReference>